<evidence type="ECO:0000313" key="2">
    <source>
        <dbReference type="Proteomes" id="UP000299102"/>
    </source>
</evidence>
<dbReference type="EMBL" id="BGZK01000356">
    <property type="protein sequence ID" value="GBP38926.1"/>
    <property type="molecule type" value="Genomic_DNA"/>
</dbReference>
<reference evidence="1 2" key="1">
    <citation type="journal article" date="2019" name="Commun. Biol.">
        <title>The bagworm genome reveals a unique fibroin gene that provides high tensile strength.</title>
        <authorList>
            <person name="Kono N."/>
            <person name="Nakamura H."/>
            <person name="Ohtoshi R."/>
            <person name="Tomita M."/>
            <person name="Numata K."/>
            <person name="Arakawa K."/>
        </authorList>
    </citation>
    <scope>NUCLEOTIDE SEQUENCE [LARGE SCALE GENOMIC DNA]</scope>
</reference>
<evidence type="ECO:0000313" key="1">
    <source>
        <dbReference type="EMBL" id="GBP38926.1"/>
    </source>
</evidence>
<accession>A0A4C1VIX4</accession>
<protein>
    <submittedName>
        <fullName evidence="1">Uncharacterized protein</fullName>
    </submittedName>
</protein>
<keyword evidence="2" id="KW-1185">Reference proteome</keyword>
<comment type="caution">
    <text evidence="1">The sequence shown here is derived from an EMBL/GenBank/DDBJ whole genome shotgun (WGS) entry which is preliminary data.</text>
</comment>
<sequence length="127" mass="14191">MQCEKLHFTDRGRNNTYEIPMIITVLKIEPDTFLSKADVLNYYQLPPLRPLENVNLNGGLVIDSDPSLTFDFKPVLTLAFDPSAILKFGPGPSFDFDPISILDSVLRLAFDSDSATNHSSDLDEVED</sequence>
<dbReference type="Proteomes" id="UP000299102">
    <property type="component" value="Unassembled WGS sequence"/>
</dbReference>
<gene>
    <name evidence="1" type="ORF">EVAR_95676_1</name>
</gene>
<name>A0A4C1VIX4_EUMVA</name>
<organism evidence="1 2">
    <name type="scientific">Eumeta variegata</name>
    <name type="common">Bagworm moth</name>
    <name type="synonym">Eumeta japonica</name>
    <dbReference type="NCBI Taxonomy" id="151549"/>
    <lineage>
        <taxon>Eukaryota</taxon>
        <taxon>Metazoa</taxon>
        <taxon>Ecdysozoa</taxon>
        <taxon>Arthropoda</taxon>
        <taxon>Hexapoda</taxon>
        <taxon>Insecta</taxon>
        <taxon>Pterygota</taxon>
        <taxon>Neoptera</taxon>
        <taxon>Endopterygota</taxon>
        <taxon>Lepidoptera</taxon>
        <taxon>Glossata</taxon>
        <taxon>Ditrysia</taxon>
        <taxon>Tineoidea</taxon>
        <taxon>Psychidae</taxon>
        <taxon>Oiketicinae</taxon>
        <taxon>Eumeta</taxon>
    </lineage>
</organism>
<dbReference type="AlphaFoldDB" id="A0A4C1VIX4"/>
<proteinExistence type="predicted"/>